<proteinExistence type="predicted"/>
<comment type="caution">
    <text evidence="2">The sequence shown here is derived from an EMBL/GenBank/DDBJ whole genome shotgun (WGS) entry which is preliminary data.</text>
</comment>
<protein>
    <submittedName>
        <fullName evidence="2">Uncharacterized protein</fullName>
    </submittedName>
</protein>
<evidence type="ECO:0000313" key="2">
    <source>
        <dbReference type="EMBL" id="KAL0276040.1"/>
    </source>
</evidence>
<evidence type="ECO:0000256" key="1">
    <source>
        <dbReference type="SAM" id="MobiDB-lite"/>
    </source>
</evidence>
<sequence>MVLGRVFGCCGPFRMLSRRSFDLSWVKSNPCTREAGTGHSPSGSRVPQHPVPGPEKLEPRNLRDIFRFAEAADGQIGCGSLWSSSHRSSPRYGGWTWTVTPEMLPPEIYTTEIVRSQESASQPPEKSVSQSS</sequence>
<dbReference type="EMBL" id="JARGDH010000002">
    <property type="protein sequence ID" value="KAL0276040.1"/>
    <property type="molecule type" value="Genomic_DNA"/>
</dbReference>
<name>A0AAW2I3K9_9NEOP</name>
<reference evidence="2" key="1">
    <citation type="journal article" date="2024" name="Gigascience">
        <title>Chromosome-level genome of the poultry shaft louse Menopon gallinae provides insight into the host-switching and adaptive evolution of parasitic lice.</title>
        <authorList>
            <person name="Xu Y."/>
            <person name="Ma L."/>
            <person name="Liu S."/>
            <person name="Liang Y."/>
            <person name="Liu Q."/>
            <person name="He Z."/>
            <person name="Tian L."/>
            <person name="Duan Y."/>
            <person name="Cai W."/>
            <person name="Li H."/>
            <person name="Song F."/>
        </authorList>
    </citation>
    <scope>NUCLEOTIDE SEQUENCE</scope>
    <source>
        <strain evidence="2">Cailab_2023a</strain>
    </source>
</reference>
<dbReference type="AlphaFoldDB" id="A0AAW2I3K9"/>
<organism evidence="2">
    <name type="scientific">Menopon gallinae</name>
    <name type="common">poultry shaft louse</name>
    <dbReference type="NCBI Taxonomy" id="328185"/>
    <lineage>
        <taxon>Eukaryota</taxon>
        <taxon>Metazoa</taxon>
        <taxon>Ecdysozoa</taxon>
        <taxon>Arthropoda</taxon>
        <taxon>Hexapoda</taxon>
        <taxon>Insecta</taxon>
        <taxon>Pterygota</taxon>
        <taxon>Neoptera</taxon>
        <taxon>Paraneoptera</taxon>
        <taxon>Psocodea</taxon>
        <taxon>Troctomorpha</taxon>
        <taxon>Phthiraptera</taxon>
        <taxon>Amblycera</taxon>
        <taxon>Menoponidae</taxon>
        <taxon>Menopon</taxon>
    </lineage>
</organism>
<feature type="region of interest" description="Disordered" evidence="1">
    <location>
        <begin position="32"/>
        <end position="58"/>
    </location>
</feature>
<accession>A0AAW2I3K9</accession>
<gene>
    <name evidence="2" type="ORF">PYX00_003714</name>
</gene>